<accession>A0AAU7DGP4</accession>
<evidence type="ECO:0000256" key="1">
    <source>
        <dbReference type="SAM" id="Phobius"/>
    </source>
</evidence>
<feature type="transmembrane region" description="Helical" evidence="1">
    <location>
        <begin position="37"/>
        <end position="56"/>
    </location>
</feature>
<keyword evidence="1" id="KW-1133">Transmembrane helix</keyword>
<feature type="transmembrane region" description="Helical" evidence="1">
    <location>
        <begin position="7"/>
        <end position="25"/>
    </location>
</feature>
<dbReference type="EMBL" id="CP121196">
    <property type="protein sequence ID" value="XBH16844.1"/>
    <property type="molecule type" value="Genomic_DNA"/>
</dbReference>
<feature type="transmembrane region" description="Helical" evidence="1">
    <location>
        <begin position="63"/>
        <end position="79"/>
    </location>
</feature>
<proteinExistence type="predicted"/>
<organism evidence="2">
    <name type="scientific">Telmatobacter sp. DSM 110680</name>
    <dbReference type="NCBI Taxonomy" id="3036704"/>
    <lineage>
        <taxon>Bacteria</taxon>
        <taxon>Pseudomonadati</taxon>
        <taxon>Acidobacteriota</taxon>
        <taxon>Terriglobia</taxon>
        <taxon>Terriglobales</taxon>
        <taxon>Acidobacteriaceae</taxon>
        <taxon>Telmatobacter</taxon>
    </lineage>
</organism>
<name>A0AAU7DGP4_9BACT</name>
<dbReference type="AlphaFoldDB" id="A0AAU7DGP4"/>
<gene>
    <name evidence="2" type="ORF">P8935_19990</name>
</gene>
<protein>
    <submittedName>
        <fullName evidence="2">Uncharacterized protein</fullName>
    </submittedName>
</protein>
<evidence type="ECO:0000313" key="2">
    <source>
        <dbReference type="EMBL" id="XBH16844.1"/>
    </source>
</evidence>
<feature type="transmembrane region" description="Helical" evidence="1">
    <location>
        <begin position="85"/>
        <end position="107"/>
    </location>
</feature>
<dbReference type="RefSeq" id="WP_348262072.1">
    <property type="nucleotide sequence ID" value="NZ_CP121196.1"/>
</dbReference>
<sequence length="114" mass="12762">MKKLPIAVMIVAAIYLLVGVAGFIFHFHELTAGHRDAIAIELTEMTAVVSGVGLLLRQNWARWLALVWVVFHVFISIFHPLPELLIHAALCGVIAWLLFRPATALWFKESMSKS</sequence>
<reference evidence="2" key="1">
    <citation type="submission" date="2023-03" db="EMBL/GenBank/DDBJ databases">
        <title>Edaphobacter sp.</title>
        <authorList>
            <person name="Huber K.J."/>
            <person name="Papendorf J."/>
            <person name="Pilke C."/>
            <person name="Bunk B."/>
            <person name="Sproeer C."/>
            <person name="Pester M."/>
        </authorList>
    </citation>
    <scope>NUCLEOTIDE SEQUENCE</scope>
    <source>
        <strain evidence="2">DSM 110680</strain>
    </source>
</reference>
<keyword evidence="1" id="KW-0472">Membrane</keyword>
<keyword evidence="1" id="KW-0812">Transmembrane</keyword>